<proteinExistence type="predicted"/>
<accession>A0A0N4X8Y2</accession>
<sequence>MAVSYAVVDMKRSGSAETESCKKEELSKAKR</sequence>
<protein>
    <submittedName>
        <fullName evidence="2 4">Uncharacterized protein</fullName>
    </submittedName>
</protein>
<feature type="compositionally biased region" description="Basic and acidic residues" evidence="1">
    <location>
        <begin position="9"/>
        <end position="31"/>
    </location>
</feature>
<dbReference type="WBParaSite" id="HPLM_0002082401-mRNA-1">
    <property type="protein sequence ID" value="HPLM_0002082401-mRNA-1"/>
    <property type="gene ID" value="HPLM_0002082401"/>
</dbReference>
<name>A0A0N4X8Y2_HAEPC</name>
<reference evidence="4" key="1">
    <citation type="submission" date="2017-02" db="UniProtKB">
        <authorList>
            <consortium name="WormBaseParasite"/>
        </authorList>
    </citation>
    <scope>IDENTIFICATION</scope>
</reference>
<reference evidence="2 3" key="2">
    <citation type="submission" date="2018-11" db="EMBL/GenBank/DDBJ databases">
        <authorList>
            <consortium name="Pathogen Informatics"/>
        </authorList>
    </citation>
    <scope>NUCLEOTIDE SEQUENCE [LARGE SCALE GENOMIC DNA]</scope>
    <source>
        <strain evidence="2 3">MHpl1</strain>
    </source>
</reference>
<evidence type="ECO:0000313" key="3">
    <source>
        <dbReference type="Proteomes" id="UP000268014"/>
    </source>
</evidence>
<dbReference type="EMBL" id="UZAF01022610">
    <property type="protein sequence ID" value="VDO86151.1"/>
    <property type="molecule type" value="Genomic_DNA"/>
</dbReference>
<dbReference type="Proteomes" id="UP000268014">
    <property type="component" value="Unassembled WGS sequence"/>
</dbReference>
<evidence type="ECO:0000313" key="2">
    <source>
        <dbReference type="EMBL" id="VDO86151.1"/>
    </source>
</evidence>
<organism evidence="4">
    <name type="scientific">Haemonchus placei</name>
    <name type="common">Barber's pole worm</name>
    <dbReference type="NCBI Taxonomy" id="6290"/>
    <lineage>
        <taxon>Eukaryota</taxon>
        <taxon>Metazoa</taxon>
        <taxon>Ecdysozoa</taxon>
        <taxon>Nematoda</taxon>
        <taxon>Chromadorea</taxon>
        <taxon>Rhabditida</taxon>
        <taxon>Rhabditina</taxon>
        <taxon>Rhabditomorpha</taxon>
        <taxon>Strongyloidea</taxon>
        <taxon>Trichostrongylidae</taxon>
        <taxon>Haemonchus</taxon>
    </lineage>
</organism>
<evidence type="ECO:0000256" key="1">
    <source>
        <dbReference type="SAM" id="MobiDB-lite"/>
    </source>
</evidence>
<feature type="region of interest" description="Disordered" evidence="1">
    <location>
        <begin position="1"/>
        <end position="31"/>
    </location>
</feature>
<gene>
    <name evidence="2" type="ORF">HPLM_LOCUS20816</name>
</gene>
<keyword evidence="3" id="KW-1185">Reference proteome</keyword>
<evidence type="ECO:0000313" key="4">
    <source>
        <dbReference type="WBParaSite" id="HPLM_0002082401-mRNA-1"/>
    </source>
</evidence>
<dbReference type="AlphaFoldDB" id="A0A0N4X8Y2"/>